<evidence type="ECO:0000256" key="6">
    <source>
        <dbReference type="SAM" id="Phobius"/>
    </source>
</evidence>
<feature type="transmembrane region" description="Helical" evidence="6">
    <location>
        <begin position="151"/>
        <end position="171"/>
    </location>
</feature>
<dbReference type="SUPFAM" id="SSF103481">
    <property type="entry name" value="Multidrug resistance efflux transporter EmrE"/>
    <property type="match status" value="1"/>
</dbReference>
<feature type="transmembrane region" description="Helical" evidence="6">
    <location>
        <begin position="61"/>
        <end position="80"/>
    </location>
</feature>
<evidence type="ECO:0000256" key="3">
    <source>
        <dbReference type="ARBA" id="ARBA00022692"/>
    </source>
</evidence>
<feature type="transmembrane region" description="Helical" evidence="6">
    <location>
        <begin position="21"/>
        <end position="49"/>
    </location>
</feature>
<evidence type="ECO:0000313" key="8">
    <source>
        <dbReference type="Proteomes" id="UP001476282"/>
    </source>
</evidence>
<protein>
    <recommendedName>
        <fullName evidence="9">DMT family transporter</fullName>
    </recommendedName>
</protein>
<evidence type="ECO:0000256" key="5">
    <source>
        <dbReference type="ARBA" id="ARBA00023136"/>
    </source>
</evidence>
<feature type="transmembrane region" description="Helical" evidence="6">
    <location>
        <begin position="293"/>
        <end position="311"/>
    </location>
</feature>
<keyword evidence="8" id="KW-1185">Reference proteome</keyword>
<keyword evidence="3 6" id="KW-0812">Transmembrane</keyword>
<evidence type="ECO:0000256" key="1">
    <source>
        <dbReference type="ARBA" id="ARBA00004127"/>
    </source>
</evidence>
<keyword evidence="5 6" id="KW-0472">Membrane</keyword>
<sequence length="315" mass="33204">MGLADWRSSSSLRAVEGDHRWFKVLPAALLCAVLWGSAFPCIKTVYAIWARAGLDLALTDYWWFAGVRFSLAGLMLWTVARRPWTEVKATRKATLLSFTLTQTYGQYLLFYLAIAVASGSLAGLLAGTGSFWWMVLAPLLAGAPRPRGRQWIALAIGGLGITLATAAPGAGAGRPGLGALLMMGATGLGAVGIIQFGKMRASIGARAATGFSLGVGGLMLLVTGAPAFAHAGQLMTPPVIGLTCWLAFVSAAAFGLWNHLSTRHPVPLLAGYRFLIPICGMTESLLFLKDETAGWGLAVGAMLVVGSLVVAQRWK</sequence>
<evidence type="ECO:0000256" key="2">
    <source>
        <dbReference type="ARBA" id="ARBA00022475"/>
    </source>
</evidence>
<dbReference type="InterPro" id="IPR037185">
    <property type="entry name" value="EmrE-like"/>
</dbReference>
<dbReference type="InterPro" id="IPR050638">
    <property type="entry name" value="AA-Vitamin_Transporters"/>
</dbReference>
<evidence type="ECO:0000313" key="7">
    <source>
        <dbReference type="EMBL" id="GAA5482523.1"/>
    </source>
</evidence>
<reference evidence="7 8" key="1">
    <citation type="submission" date="2024-02" db="EMBL/GenBank/DDBJ databases">
        <title>Haloferula sargassicola NBRC 104335.</title>
        <authorList>
            <person name="Ichikawa N."/>
            <person name="Katano-Makiyama Y."/>
            <person name="Hidaka K."/>
        </authorList>
    </citation>
    <scope>NUCLEOTIDE SEQUENCE [LARGE SCALE GENOMIC DNA]</scope>
    <source>
        <strain evidence="7 8">NBRC 104335</strain>
    </source>
</reference>
<keyword evidence="2" id="KW-1003">Cell membrane</keyword>
<feature type="transmembrane region" description="Helical" evidence="6">
    <location>
        <begin position="92"/>
        <end position="114"/>
    </location>
</feature>
<dbReference type="PANTHER" id="PTHR32322">
    <property type="entry name" value="INNER MEMBRANE TRANSPORTER"/>
    <property type="match status" value="1"/>
</dbReference>
<evidence type="ECO:0000256" key="4">
    <source>
        <dbReference type="ARBA" id="ARBA00022989"/>
    </source>
</evidence>
<proteinExistence type="predicted"/>
<name>A0ABP9URU3_9BACT</name>
<feature type="transmembrane region" description="Helical" evidence="6">
    <location>
        <begin position="177"/>
        <end position="196"/>
    </location>
</feature>
<evidence type="ECO:0008006" key="9">
    <source>
        <dbReference type="Google" id="ProtNLM"/>
    </source>
</evidence>
<gene>
    <name evidence="7" type="ORF">Hsar01_01745</name>
</gene>
<dbReference type="PANTHER" id="PTHR32322:SF18">
    <property type="entry name" value="S-ADENOSYLMETHIONINE_S-ADENOSYLHOMOCYSTEINE TRANSPORTER"/>
    <property type="match status" value="1"/>
</dbReference>
<comment type="caution">
    <text evidence="7">The sequence shown here is derived from an EMBL/GenBank/DDBJ whole genome shotgun (WGS) entry which is preliminary data.</text>
</comment>
<feature type="transmembrane region" description="Helical" evidence="6">
    <location>
        <begin position="120"/>
        <end position="139"/>
    </location>
</feature>
<feature type="transmembrane region" description="Helical" evidence="6">
    <location>
        <begin position="235"/>
        <end position="257"/>
    </location>
</feature>
<dbReference type="Proteomes" id="UP001476282">
    <property type="component" value="Unassembled WGS sequence"/>
</dbReference>
<accession>A0ABP9URU3</accession>
<keyword evidence="4 6" id="KW-1133">Transmembrane helix</keyword>
<feature type="transmembrane region" description="Helical" evidence="6">
    <location>
        <begin position="208"/>
        <end position="229"/>
    </location>
</feature>
<feature type="transmembrane region" description="Helical" evidence="6">
    <location>
        <begin position="269"/>
        <end position="287"/>
    </location>
</feature>
<organism evidence="7 8">
    <name type="scientific">Haloferula sargassicola</name>
    <dbReference type="NCBI Taxonomy" id="490096"/>
    <lineage>
        <taxon>Bacteria</taxon>
        <taxon>Pseudomonadati</taxon>
        <taxon>Verrucomicrobiota</taxon>
        <taxon>Verrucomicrobiia</taxon>
        <taxon>Verrucomicrobiales</taxon>
        <taxon>Verrucomicrobiaceae</taxon>
        <taxon>Haloferula</taxon>
    </lineage>
</organism>
<dbReference type="EMBL" id="BAABRI010000008">
    <property type="protein sequence ID" value="GAA5482523.1"/>
    <property type="molecule type" value="Genomic_DNA"/>
</dbReference>
<comment type="subcellular location">
    <subcellularLocation>
        <location evidence="1">Endomembrane system</location>
        <topology evidence="1">Multi-pass membrane protein</topology>
    </subcellularLocation>
</comment>